<dbReference type="GO" id="GO:0046933">
    <property type="term" value="F:proton-transporting ATP synthase activity, rotational mechanism"/>
    <property type="evidence" value="ECO:0007669"/>
    <property type="project" value="InterPro"/>
</dbReference>
<dbReference type="Gene3D" id="1.10.287.80">
    <property type="entry name" value="ATP synthase, gamma subunit, helix hairpin domain"/>
    <property type="match status" value="2"/>
</dbReference>
<comment type="subcellular location">
    <subcellularLocation>
        <location evidence="1">Membrane</location>
        <topology evidence="1">Peripheral membrane protein</topology>
    </subcellularLocation>
</comment>
<comment type="similarity">
    <text evidence="2">Belongs to the ATPase gamma chain family.</text>
</comment>
<evidence type="ECO:0000313" key="10">
    <source>
        <dbReference type="Proteomes" id="UP001168990"/>
    </source>
</evidence>
<evidence type="ECO:0000256" key="3">
    <source>
        <dbReference type="ARBA" id="ARBA00022448"/>
    </source>
</evidence>
<dbReference type="InterPro" id="IPR035968">
    <property type="entry name" value="ATP_synth_F1_ATPase_gsu"/>
</dbReference>
<organism evidence="9 10">
    <name type="scientific">Microctonus aethiopoides</name>
    <dbReference type="NCBI Taxonomy" id="144406"/>
    <lineage>
        <taxon>Eukaryota</taxon>
        <taxon>Metazoa</taxon>
        <taxon>Ecdysozoa</taxon>
        <taxon>Arthropoda</taxon>
        <taxon>Hexapoda</taxon>
        <taxon>Insecta</taxon>
        <taxon>Pterygota</taxon>
        <taxon>Neoptera</taxon>
        <taxon>Endopterygota</taxon>
        <taxon>Hymenoptera</taxon>
        <taxon>Apocrita</taxon>
        <taxon>Ichneumonoidea</taxon>
        <taxon>Braconidae</taxon>
        <taxon>Euphorinae</taxon>
        <taxon>Microctonus</taxon>
    </lineage>
</organism>
<evidence type="ECO:0000256" key="7">
    <source>
        <dbReference type="ARBA" id="ARBA00023196"/>
    </source>
</evidence>
<evidence type="ECO:0000256" key="4">
    <source>
        <dbReference type="ARBA" id="ARBA00022781"/>
    </source>
</evidence>
<evidence type="ECO:0000313" key="9">
    <source>
        <dbReference type="EMBL" id="KAK0172086.1"/>
    </source>
</evidence>
<name>A0AA39FMD5_9HYME</name>
<dbReference type="InterPro" id="IPR000131">
    <property type="entry name" value="ATP_synth_F1_gsu"/>
</dbReference>
<dbReference type="Pfam" id="PF00231">
    <property type="entry name" value="ATP-synt"/>
    <property type="match status" value="1"/>
</dbReference>
<evidence type="ECO:0000256" key="8">
    <source>
        <dbReference type="ARBA" id="ARBA00023310"/>
    </source>
</evidence>
<keyword evidence="8" id="KW-0066">ATP synthesis</keyword>
<dbReference type="EMBL" id="JAQQBS010000002">
    <property type="protein sequence ID" value="KAK0172086.1"/>
    <property type="molecule type" value="Genomic_DNA"/>
</dbReference>
<dbReference type="Gene3D" id="3.40.1380.10">
    <property type="match status" value="2"/>
</dbReference>
<keyword evidence="6" id="KW-0472">Membrane</keyword>
<accession>A0AA39FMD5</accession>
<dbReference type="GO" id="GO:0045259">
    <property type="term" value="C:proton-transporting ATP synthase complex"/>
    <property type="evidence" value="ECO:0007669"/>
    <property type="project" value="UniProtKB-KW"/>
</dbReference>
<keyword evidence="4" id="KW-0375">Hydrogen ion transport</keyword>
<evidence type="ECO:0000256" key="6">
    <source>
        <dbReference type="ARBA" id="ARBA00023136"/>
    </source>
</evidence>
<proteinExistence type="inferred from homology"/>
<evidence type="ECO:0000256" key="5">
    <source>
        <dbReference type="ARBA" id="ARBA00023065"/>
    </source>
</evidence>
<keyword evidence="5" id="KW-0406">Ion transport</keyword>
<evidence type="ECO:0000256" key="2">
    <source>
        <dbReference type="ARBA" id="ARBA00007681"/>
    </source>
</evidence>
<keyword evidence="3" id="KW-0813">Transport</keyword>
<dbReference type="Proteomes" id="UP001168990">
    <property type="component" value="Unassembled WGS sequence"/>
</dbReference>
<evidence type="ECO:0000256" key="1">
    <source>
        <dbReference type="ARBA" id="ARBA00004170"/>
    </source>
</evidence>
<sequence>MKLVSVTKFTRVEKALRAIRPFGNSVRIFYDLIKINNVSTAPMGPDLVVSMSGDCRLCGAVYSGIAKAVSGTLENKNQDINDNVKLICVGEKTVRFCLEFLSQMKYFGLLQKFSMAAIIFWMLNEGIVSELSALMIAMDGATKNATDHLEFHLGI</sequence>
<reference evidence="9" key="1">
    <citation type="journal article" date="2023" name="bioRxiv">
        <title>Scaffold-level genome assemblies of two parasitoid biocontrol wasps reveal the parthenogenesis mechanism and an associated novel virus.</title>
        <authorList>
            <person name="Inwood S."/>
            <person name="Skelly J."/>
            <person name="Guhlin J."/>
            <person name="Harrop T."/>
            <person name="Goldson S."/>
            <person name="Dearden P."/>
        </authorList>
    </citation>
    <scope>NUCLEOTIDE SEQUENCE</scope>
    <source>
        <strain evidence="9">Irish</strain>
        <tissue evidence="9">Whole body</tissue>
    </source>
</reference>
<dbReference type="SUPFAM" id="SSF52943">
    <property type="entry name" value="ATP synthase (F1-ATPase), gamma subunit"/>
    <property type="match status" value="1"/>
</dbReference>
<dbReference type="AlphaFoldDB" id="A0AA39FMD5"/>
<protein>
    <submittedName>
        <fullName evidence="9">Uncharacterized protein</fullName>
    </submittedName>
</protein>
<gene>
    <name evidence="9" type="ORF">PV328_005453</name>
</gene>
<keyword evidence="10" id="KW-1185">Reference proteome</keyword>
<keyword evidence="7" id="KW-0139">CF(1)</keyword>
<reference evidence="9" key="2">
    <citation type="submission" date="2023-03" db="EMBL/GenBank/DDBJ databases">
        <authorList>
            <person name="Inwood S.N."/>
            <person name="Skelly J.G."/>
            <person name="Guhlin J."/>
            <person name="Harrop T.W.R."/>
            <person name="Goldson S.G."/>
            <person name="Dearden P.K."/>
        </authorList>
    </citation>
    <scope>NUCLEOTIDE SEQUENCE</scope>
    <source>
        <strain evidence="9">Irish</strain>
        <tissue evidence="9">Whole body</tissue>
    </source>
</reference>
<comment type="caution">
    <text evidence="9">The sequence shown here is derived from an EMBL/GenBank/DDBJ whole genome shotgun (WGS) entry which is preliminary data.</text>
</comment>